<feature type="domain" description="Integrase catalytic" evidence="3">
    <location>
        <begin position="218"/>
        <end position="331"/>
    </location>
</feature>
<name>A0A2X2CCW7_PSELU</name>
<dbReference type="GO" id="GO:0003677">
    <property type="term" value="F:DNA binding"/>
    <property type="evidence" value="ECO:0007669"/>
    <property type="project" value="InterPro"/>
</dbReference>
<protein>
    <submittedName>
        <fullName evidence="4">ISPsy24, transposase orfB</fullName>
    </submittedName>
</protein>
<dbReference type="Pfam" id="PF00665">
    <property type="entry name" value="rve"/>
    <property type="match status" value="1"/>
</dbReference>
<dbReference type="InterPro" id="IPR048020">
    <property type="entry name" value="Transpos_IS3"/>
</dbReference>
<evidence type="ECO:0000259" key="3">
    <source>
        <dbReference type="PROSITE" id="PS50994"/>
    </source>
</evidence>
<accession>A0A2X2CCW7</accession>
<dbReference type="InterPro" id="IPR001584">
    <property type="entry name" value="Integrase_cat-core"/>
</dbReference>
<dbReference type="InterPro" id="IPR025948">
    <property type="entry name" value="HTH-like_dom"/>
</dbReference>
<dbReference type="GO" id="GO:0006313">
    <property type="term" value="P:DNA transposition"/>
    <property type="evidence" value="ECO:0007669"/>
    <property type="project" value="InterPro"/>
</dbReference>
<evidence type="ECO:0000313" key="4">
    <source>
        <dbReference type="EMBL" id="SPZ05378.1"/>
    </source>
</evidence>
<dbReference type="AlphaFoldDB" id="A0A2X2CCW7"/>
<organism evidence="4 5">
    <name type="scientific">Pseudomonas luteola</name>
    <dbReference type="NCBI Taxonomy" id="47886"/>
    <lineage>
        <taxon>Bacteria</taxon>
        <taxon>Pseudomonadati</taxon>
        <taxon>Pseudomonadota</taxon>
        <taxon>Gammaproteobacteria</taxon>
        <taxon>Pseudomonadales</taxon>
        <taxon>Pseudomonadaceae</taxon>
        <taxon>Pseudomonas</taxon>
    </lineage>
</organism>
<comment type="similarity">
    <text evidence="1">Belongs to the transposase 8 family.</text>
</comment>
<evidence type="ECO:0000256" key="1">
    <source>
        <dbReference type="ARBA" id="ARBA00009964"/>
    </source>
</evidence>
<dbReference type="InterPro" id="IPR002514">
    <property type="entry name" value="Transposase_8"/>
</dbReference>
<feature type="coiled-coil region" evidence="2">
    <location>
        <begin position="62"/>
        <end position="89"/>
    </location>
</feature>
<dbReference type="EMBL" id="UAUF01000010">
    <property type="protein sequence ID" value="SPZ05378.1"/>
    <property type="molecule type" value="Genomic_DNA"/>
</dbReference>
<dbReference type="Pfam" id="PF13276">
    <property type="entry name" value="HTH_21"/>
    <property type="match status" value="1"/>
</dbReference>
<dbReference type="Proteomes" id="UP000250443">
    <property type="component" value="Unassembled WGS sequence"/>
</dbReference>
<dbReference type="InterPro" id="IPR050900">
    <property type="entry name" value="Transposase_IS3/IS150/IS904"/>
</dbReference>
<dbReference type="Pfam" id="PF01527">
    <property type="entry name" value="HTH_Tnp_1"/>
    <property type="match status" value="1"/>
</dbReference>
<evidence type="ECO:0000256" key="2">
    <source>
        <dbReference type="SAM" id="Coils"/>
    </source>
</evidence>
<dbReference type="NCBIfam" id="NF033516">
    <property type="entry name" value="transpos_IS3"/>
    <property type="match status" value="1"/>
</dbReference>
<dbReference type="SUPFAM" id="SSF53098">
    <property type="entry name" value="Ribonuclease H-like"/>
    <property type="match status" value="1"/>
</dbReference>
<dbReference type="PANTHER" id="PTHR46889:SF4">
    <property type="entry name" value="TRANSPOSASE INSO FOR INSERTION SEQUENCE ELEMENT IS911B-RELATED"/>
    <property type="match status" value="1"/>
</dbReference>
<gene>
    <name evidence="4" type="ORF">NCTC11842_01798</name>
</gene>
<dbReference type="PANTHER" id="PTHR46889">
    <property type="entry name" value="TRANSPOSASE INSF FOR INSERTION SEQUENCE IS3B-RELATED"/>
    <property type="match status" value="1"/>
</dbReference>
<dbReference type="InterPro" id="IPR036397">
    <property type="entry name" value="RNaseH_sf"/>
</dbReference>
<evidence type="ECO:0000313" key="5">
    <source>
        <dbReference type="Proteomes" id="UP000250443"/>
    </source>
</evidence>
<dbReference type="GO" id="GO:0004803">
    <property type="term" value="F:transposase activity"/>
    <property type="evidence" value="ECO:0007669"/>
    <property type="project" value="InterPro"/>
</dbReference>
<reference evidence="4 5" key="1">
    <citation type="submission" date="2018-06" db="EMBL/GenBank/DDBJ databases">
        <authorList>
            <consortium name="Pathogen Informatics"/>
            <person name="Doyle S."/>
        </authorList>
    </citation>
    <scope>NUCLEOTIDE SEQUENCE [LARGE SCALE GENOMIC DNA]</scope>
    <source>
        <strain evidence="4 5">NCTC11842</strain>
    </source>
</reference>
<dbReference type="InterPro" id="IPR009057">
    <property type="entry name" value="Homeodomain-like_sf"/>
</dbReference>
<sequence length="331" mass="38359">MTKQRRTFTPEFKREAASLVLDQGYSHIEAARSLGLVESALRRWVSQLQQERGWCHPNSKALTPEQQKIQELEARINRLEREKSILKKGYRALDGRGARALALVDQLRSEEPVDLLCSVFEVPRSCYYAHCRKRRSPDVEQLVLRSRVNELFTQSRSAAGSRSIMFMMREDGIKIGRFKVRKLMREMNLISKQTGSHAYKKATVERPDIPNMLDRAFSVASPNKVWAVTSRTFGPKADGTIWQRSSIFMRPGRRLAFSAKPDADLVIKALDMAYEQRGRPQNVLFHSDQGSQYGSRSFRQRLWRYRFTQSMSRRGNCHDNAPMERLFRSLN</sequence>
<dbReference type="Gene3D" id="3.30.420.10">
    <property type="entry name" value="Ribonuclease H-like superfamily/Ribonuclease H"/>
    <property type="match status" value="1"/>
</dbReference>
<dbReference type="GO" id="GO:0015074">
    <property type="term" value="P:DNA integration"/>
    <property type="evidence" value="ECO:0007669"/>
    <property type="project" value="InterPro"/>
</dbReference>
<dbReference type="Gene3D" id="1.10.10.60">
    <property type="entry name" value="Homeodomain-like"/>
    <property type="match status" value="1"/>
</dbReference>
<dbReference type="SUPFAM" id="SSF46689">
    <property type="entry name" value="Homeodomain-like"/>
    <property type="match status" value="1"/>
</dbReference>
<keyword evidence="2" id="KW-0175">Coiled coil</keyword>
<dbReference type="PROSITE" id="PS50994">
    <property type="entry name" value="INTEGRASE"/>
    <property type="match status" value="1"/>
</dbReference>
<proteinExistence type="inferred from homology"/>
<dbReference type="InterPro" id="IPR012337">
    <property type="entry name" value="RNaseH-like_sf"/>
</dbReference>